<dbReference type="Proteomes" id="UP001370490">
    <property type="component" value="Unassembled WGS sequence"/>
</dbReference>
<evidence type="ECO:0000256" key="3">
    <source>
        <dbReference type="ARBA" id="ARBA00022833"/>
    </source>
</evidence>
<keyword evidence="6" id="KW-1133">Transmembrane helix</keyword>
<dbReference type="Pfam" id="PF16041">
    <property type="entry name" value="APD1-4_M"/>
    <property type="match status" value="1"/>
</dbReference>
<dbReference type="GO" id="GO:0009705">
    <property type="term" value="C:plant-type vacuole membrane"/>
    <property type="evidence" value="ECO:0007669"/>
    <property type="project" value="TreeGrafter"/>
</dbReference>
<dbReference type="PANTHER" id="PTHR46858:SF11">
    <property type="entry name" value="LIGASE, PUTATIVE-RELATED"/>
    <property type="match status" value="1"/>
</dbReference>
<dbReference type="EMBL" id="JBAMMX010000015">
    <property type="protein sequence ID" value="KAK6927098.1"/>
    <property type="molecule type" value="Genomic_DNA"/>
</dbReference>
<dbReference type="Gene3D" id="3.30.40.10">
    <property type="entry name" value="Zinc/RING finger domain, C3HC4 (zinc finger)"/>
    <property type="match status" value="1"/>
</dbReference>
<sequence>MDESDQNRTSSSSSTLINEEATPSSSSMPSSSRVRVEESEDVEHEHQDRRRQPSGFSYRLNISFSDVASFQMRDDVWSSLIVLVTFWFFASMTLILGLYGSSNLELGPNCSRLIEVNQFFVQYIKVEIDGASHGPMLYGFNKRPPLNEWTYFLNAGSKVEISYNVASPSYSPLSLVIAQGRESLVEWIEDPSYPNTTLSWNIIYGQGNIEQEIFRSSTYFIAIGNLNSQTVEVQLNFTIKALLYNTSSAYYKCPVSYQLCSLKLSLLRPNVAVLTSPSPRQDVPDNHWFVKLSYGPRWITYFLGSGAMTVLILLAFRIGNLFQAINRNGATVQPGEMGSEQAPLLIHKDDDLSSWGSSYDCNSNDEEDLEERLALGYSEGKPLKEGENNSNPQRLCIICCDGPRDCFFLPCGHCAACFTCGSRVAEEAGTCPICRRPIKKVRKIFSV</sequence>
<feature type="region of interest" description="Disordered" evidence="5">
    <location>
        <begin position="1"/>
        <end position="52"/>
    </location>
</feature>
<protein>
    <recommendedName>
        <fullName evidence="7">RING-type domain-containing protein</fullName>
    </recommendedName>
</protein>
<evidence type="ECO:0000256" key="1">
    <source>
        <dbReference type="ARBA" id="ARBA00022723"/>
    </source>
</evidence>
<evidence type="ECO:0000259" key="7">
    <source>
        <dbReference type="PROSITE" id="PS50089"/>
    </source>
</evidence>
<dbReference type="PANTHER" id="PTHR46858">
    <property type="entry name" value="OS05G0521000 PROTEIN"/>
    <property type="match status" value="1"/>
</dbReference>
<dbReference type="Pfam" id="PF16040">
    <property type="entry name" value="APD1-4_N"/>
    <property type="match status" value="1"/>
</dbReference>
<reference evidence="8 9" key="1">
    <citation type="submission" date="2023-12" db="EMBL/GenBank/DDBJ databases">
        <title>A high-quality genome assembly for Dillenia turbinata (Dilleniales).</title>
        <authorList>
            <person name="Chanderbali A."/>
        </authorList>
    </citation>
    <scope>NUCLEOTIDE SEQUENCE [LARGE SCALE GENOMIC DNA]</scope>
    <source>
        <strain evidence="8">LSX21</strain>
        <tissue evidence="8">Leaf</tissue>
    </source>
</reference>
<dbReference type="Pfam" id="PF13920">
    <property type="entry name" value="zf-C3HC4_3"/>
    <property type="match status" value="1"/>
</dbReference>
<keyword evidence="9" id="KW-1185">Reference proteome</keyword>
<keyword evidence="6" id="KW-0812">Transmembrane</keyword>
<accession>A0AAN8V258</accession>
<keyword evidence="6" id="KW-0472">Membrane</keyword>
<gene>
    <name evidence="8" type="ORF">RJ641_008817</name>
</gene>
<dbReference type="InterPro" id="IPR001841">
    <property type="entry name" value="Znf_RING"/>
</dbReference>
<feature type="transmembrane region" description="Helical" evidence="6">
    <location>
        <begin position="298"/>
        <end position="318"/>
    </location>
</feature>
<comment type="caution">
    <text evidence="8">The sequence shown here is derived from an EMBL/GenBank/DDBJ whole genome shotgun (WGS) entry which is preliminary data.</text>
</comment>
<dbReference type="PROSITE" id="PS50089">
    <property type="entry name" value="ZF_RING_2"/>
    <property type="match status" value="1"/>
</dbReference>
<dbReference type="GO" id="GO:0016567">
    <property type="term" value="P:protein ubiquitination"/>
    <property type="evidence" value="ECO:0007669"/>
    <property type="project" value="TreeGrafter"/>
</dbReference>
<evidence type="ECO:0000256" key="4">
    <source>
        <dbReference type="PROSITE-ProRule" id="PRU00175"/>
    </source>
</evidence>
<evidence type="ECO:0000256" key="6">
    <source>
        <dbReference type="SAM" id="Phobius"/>
    </source>
</evidence>
<organism evidence="8 9">
    <name type="scientific">Dillenia turbinata</name>
    <dbReference type="NCBI Taxonomy" id="194707"/>
    <lineage>
        <taxon>Eukaryota</taxon>
        <taxon>Viridiplantae</taxon>
        <taxon>Streptophyta</taxon>
        <taxon>Embryophyta</taxon>
        <taxon>Tracheophyta</taxon>
        <taxon>Spermatophyta</taxon>
        <taxon>Magnoliopsida</taxon>
        <taxon>eudicotyledons</taxon>
        <taxon>Gunneridae</taxon>
        <taxon>Pentapetalae</taxon>
        <taxon>Dilleniales</taxon>
        <taxon>Dilleniaceae</taxon>
        <taxon>Dillenia</taxon>
    </lineage>
</organism>
<evidence type="ECO:0000256" key="5">
    <source>
        <dbReference type="SAM" id="MobiDB-lite"/>
    </source>
</evidence>
<dbReference type="GO" id="GO:0005768">
    <property type="term" value="C:endosome"/>
    <property type="evidence" value="ECO:0007669"/>
    <property type="project" value="TreeGrafter"/>
</dbReference>
<proteinExistence type="predicted"/>
<feature type="transmembrane region" description="Helical" evidence="6">
    <location>
        <begin position="80"/>
        <end position="99"/>
    </location>
</feature>
<evidence type="ECO:0000256" key="2">
    <source>
        <dbReference type="ARBA" id="ARBA00022771"/>
    </source>
</evidence>
<dbReference type="InterPro" id="IPR013083">
    <property type="entry name" value="Znf_RING/FYVE/PHD"/>
</dbReference>
<feature type="compositionally biased region" description="Low complexity" evidence="5">
    <location>
        <begin position="9"/>
        <end position="33"/>
    </location>
</feature>
<dbReference type="GO" id="GO:0061630">
    <property type="term" value="F:ubiquitin protein ligase activity"/>
    <property type="evidence" value="ECO:0007669"/>
    <property type="project" value="TreeGrafter"/>
</dbReference>
<keyword evidence="1" id="KW-0479">Metal-binding</keyword>
<keyword evidence="2 4" id="KW-0863">Zinc-finger</keyword>
<dbReference type="GO" id="GO:0008270">
    <property type="term" value="F:zinc ion binding"/>
    <property type="evidence" value="ECO:0007669"/>
    <property type="project" value="UniProtKB-KW"/>
</dbReference>
<keyword evidence="3" id="KW-0862">Zinc</keyword>
<dbReference type="InterPro" id="IPR032010">
    <property type="entry name" value="APD1-4_M"/>
</dbReference>
<feature type="domain" description="RING-type" evidence="7">
    <location>
        <begin position="396"/>
        <end position="435"/>
    </location>
</feature>
<name>A0AAN8V258_9MAGN</name>
<dbReference type="AlphaFoldDB" id="A0AAN8V258"/>
<evidence type="ECO:0000313" key="8">
    <source>
        <dbReference type="EMBL" id="KAK6927098.1"/>
    </source>
</evidence>
<dbReference type="InterPro" id="IPR032008">
    <property type="entry name" value="APD1-4_N"/>
</dbReference>
<dbReference type="SUPFAM" id="SSF57850">
    <property type="entry name" value="RING/U-box"/>
    <property type="match status" value="1"/>
</dbReference>
<evidence type="ECO:0000313" key="9">
    <source>
        <dbReference type="Proteomes" id="UP001370490"/>
    </source>
</evidence>